<dbReference type="Pfam" id="PF10970">
    <property type="entry name" value="GerPE"/>
    <property type="match status" value="1"/>
</dbReference>
<reference evidence="1" key="1">
    <citation type="submission" date="2020-09" db="EMBL/GenBank/DDBJ databases">
        <title>Draft Genome Sequence of Paenibacillus sp. WST5.</title>
        <authorList>
            <person name="Bao Z."/>
        </authorList>
    </citation>
    <scope>NUCLEOTIDE SEQUENCE</scope>
    <source>
        <strain evidence="1">WST5</strain>
    </source>
</reference>
<evidence type="ECO:0000313" key="1">
    <source>
        <dbReference type="EMBL" id="MBD0382436.1"/>
    </source>
</evidence>
<organism evidence="1 2">
    <name type="scientific">Paenibacillus sedimenti</name>
    <dbReference type="NCBI Taxonomy" id="2770274"/>
    <lineage>
        <taxon>Bacteria</taxon>
        <taxon>Bacillati</taxon>
        <taxon>Bacillota</taxon>
        <taxon>Bacilli</taxon>
        <taxon>Bacillales</taxon>
        <taxon>Paenibacillaceae</taxon>
        <taxon>Paenibacillus</taxon>
    </lineage>
</organism>
<dbReference type="InterPro" id="IPR024496">
    <property type="entry name" value="Spore_germ_GerPE"/>
</dbReference>
<evidence type="ECO:0000313" key="2">
    <source>
        <dbReference type="Proteomes" id="UP000650466"/>
    </source>
</evidence>
<dbReference type="RefSeq" id="WP_188176219.1">
    <property type="nucleotide sequence ID" value="NZ_JACVVD010000007.1"/>
</dbReference>
<protein>
    <submittedName>
        <fullName evidence="1">Spore germination protein GerPE</fullName>
    </submittedName>
</protein>
<sequence length="156" mass="17045">MARLSIVGNVYINDVSSSSTVHIGDHVSTTLRSRALAVQREVPYFYGNEGNFDVYPFYRRPFPVPQPPEPFTMSVDNWGSVIRVGGIRIIAVSSSSLLQVGSNCDSRSETRIKHFRQFVTDKPGPKEKTTFVKLGEDPGVGDFAAEAEAKPSGPPG</sequence>
<dbReference type="AlphaFoldDB" id="A0A926QK49"/>
<dbReference type="Proteomes" id="UP000650466">
    <property type="component" value="Unassembled WGS sequence"/>
</dbReference>
<name>A0A926QK49_9BACL</name>
<dbReference type="EMBL" id="JACVVD010000007">
    <property type="protein sequence ID" value="MBD0382436.1"/>
    <property type="molecule type" value="Genomic_DNA"/>
</dbReference>
<accession>A0A926QK49</accession>
<gene>
    <name evidence="1" type="ORF">ICC18_20160</name>
</gene>
<comment type="caution">
    <text evidence="1">The sequence shown here is derived from an EMBL/GenBank/DDBJ whole genome shotgun (WGS) entry which is preliminary data.</text>
</comment>
<keyword evidence="2" id="KW-1185">Reference proteome</keyword>
<proteinExistence type="predicted"/>